<gene>
    <name evidence="11" type="ORF">NKR23_g11563</name>
</gene>
<keyword evidence="12" id="KW-1185">Reference proteome</keyword>
<feature type="domain" description="DUF6606" evidence="10">
    <location>
        <begin position="16"/>
        <end position="289"/>
    </location>
</feature>
<name>A0AA38RH66_9PEZI</name>
<evidence type="ECO:0000259" key="9">
    <source>
        <dbReference type="Pfam" id="PF12359"/>
    </source>
</evidence>
<comment type="catalytic activity">
    <reaction evidence="1">
        <text>Thiol-dependent hydrolysis of ester, thioester, amide, peptide and isopeptide bonds formed by the C-terminal Gly of ubiquitin (a 76-residue protein attached to proteins as an intracellular targeting signal).</text>
        <dbReference type="EC" id="3.4.19.12"/>
    </reaction>
</comment>
<sequence length="3123" mass="350980">MAASNIDNSDTLAYAVNHIFLPPQLPHEDDFKPKEETEIVRLVHRSLEKFRDHVPVSRRSLLETVMSIIGTIPLVHEASNDVLSISEDSLRRALVGLSAQGGSIPLYVRAQNAGIIMSMMPEYIQIEAFEVSALNQAVVSTKGRLRRSFPGTAVAVSKSTFRDENFQAALSSALARMSHQQAIGTRPKVKKAKQMHEETRDTNHPKMITELLASFLMALGGPADVSTISKNTRDEVFWRSSPLPWRRSPMWLLIRVVLQLTFTRLTAGSGLSGDLYKEFMVFLMADILHMCHRLADFGSDLLSAMNSKVARRLHKLDSAVCTPALDFIHTVMLDTNAVLRQRWEDIMVHEYPPLSLSGLAKLDFKQDALMGLVQLDQHIYWLTSRTSSKEAIDVEPGPALPKFNPDMLPSAASLGTGNVTVNLAAFETWVRTYLPSWADRHTSEAGICGQLAELIKDYHTIAASHYHRNPEGLSILILTILELWKACDIFAVQACRLLQDYDHGIPVGLLESLVLPSRVQMTQLLDIEEYLIQRSRRSKYGVRGILQDFGSKLSFSVRYFNQSLAHQNLLITIEAAAASKKEQKIAELRCKQAQYASLVNKASGIQCERTYNFVGGIYKWECVPWCQRCRCIREADNINIEVHEWPLPEQRRQAQSVAFELQVPECFREWRDVTVFLHLNVLGSEYASHCVPRCHYQLQYYSGLSSFASSSSQQRIILLSENKPHVRTHRRGKDIATATVDSVCVNNGLNYHYYDTAKGCFVDKIDETEDIPKRCTYELPARSCGLQRFTFRPANSPDGPPPNEVIASLSECPDHMSLEEYKALCSMPLGHRIQWQNILLQLHAPAVDFRKTETVFTGLQCIHQAGPCSSRTILRDAHTAVDDARLGRSLVNGIIEVSEGLKENWQSSEAFAMFITVATRLMSLSSTKEIRDSCQNYLTTARQITLNWVNLLRNKTQQTTEDAARAALQSRSISVALICASSFDVDGEFLEEMLDCPNAASTFLQCSIIIQEGEKALASADLLVSLLHWRWKRFCYRSYALLAARVITGQSSSLDDAIGKSWSAYRPGGTWKKLSETHNHWMVSKSLGLADENPLAVHFNLLTGELLVNGTPLDRLPAGYEQHPMYAKLFGRTTIEVMPTDVPGMSFSGKRKYAGHTIHFALHDSENSNSLDFLVRATQGDATYELVPSRILRGHFPTTLVEEHAHWYDIKNECLEFRPLIHAWRPGSHNWVLSKCQTGRWKLEKEGRSLLALRSETVHTLSDILSPLEDSLWIHMILDASGSRLNIDLPRLRLEFHLKRRAASIESHQFRDMCIDADQSIGTLVGLRNKLVLSNRKHEGRIRRVVIIPDGTVTWEKSNGHVRVTTDKKKATKVHAYEVDETLGRLVDNGSLQSKLLICYLHALTSFCLPDPLTRRTGTEEALSVLGSASVRSFQRLTGENVDLLAFIARLTPGRLYYPKNERVMQTVSWDGELGFLAQHGGIYLAVRDIFKQASRSQFFHPELYVEPPKLDNVDVDLLLRDDIRSSAFRISGFGAESHTAGCDSVYQSRDRGCDSIEGYRAFAISKMTLEGQSALLSSIPTDLAAHIYRFLSSSSVFSGHQLTTANFGYDAKWLQESSSDFITNYWTSIHEQMSSEAHRFNRFSLVMWLATLAFAERPDMTVVQTLASFLTVPEMSQITIPADGPFKPSEGFLVKSTELRGAIEPACHQFSRCPEAQMPKIEGETKKSCNNRRQHTFKTNQDRAVTRLVSAICEQWPCEAPYEPADLHSVGFLTYIDMEDAMEYVTKLFKIWHDNRRFSAYLHKLADLVPKVVRSFEVIPPRLAPSSWRLAKAGFLSIDGVFSRPAPILQPNTEPTLVELLTPTSGAVETSHLATLIARLETRAQSFYENDYVRYLYSSYSSLRGRTAGFSLQSPNQGLEVCLKEYLRSCRAYVDGILVSLMRAAAGIDATGTVPCDATVPGFYQLPRLSPVLFLQCLARRRWQALPEDWKSCIVHYGIALTKLQQAERLLASCGNESNFINELQNRGHTNWRPRDYPESLLLEIESGILIREVQEEIAGNMRSPPFGKNSLMQLNMGEGKSSVIVPIVTAALADGKRLVRVIVAKPQAQQMFQTLVSKLGGLLDRQVYHMPFSRSVKLGNEEAMIIQETLQECMSTGGVLLLQPEHMLSFKLMAVERRILEHQAVSQRIQRSLDFLNKSSRDIIDESDENFSVKFELVYTMGMQRPIDHSPNRWICVQELLDILRAYIPAVKKELPASVETYPGRAGSFPRTRILRADAEAKIVTEVANRICSSGLSGFPITQQPEEVRQAMYRFITTPELGASDEDGGEGRGPLGPGAEMRNSLLLLRGLLAGGVLAFALGQKRWRVDYGLDLNRQPQTKLAVPYRAKDNPSARSEFSHPEVVIILTSLSYYYGGLKDDDLFLAFNHLLKSDQADLEYQTWVRDADNLPFAFQQLGGINMQDHFQCVEEVFPCLCHGKAVIDYFLAHIVFPKEMKEFPHKLSASGWDIGEFKSHPTTGFSGTNDSRNVLPLTVEQLDLPDQKHTNALVLEYLLRPENSVALMKPSDISDVPLSDAQKLLDMVVDMEPPVRVILDVGAQILELDNFGVAGRWLEKLPDDRKTQAAVFVDDNDHICVLDRKGRVEPLHTSPFATQLDVCLVFLDEAHTRGTDLRLPQDYRAAVTLGANLTKDRLIQACMRMRRLGKGQSLVFCVPEEIRVKIEGLEGLSNQGKPGIRVADILAWAISETWLDARRNIPLWAVQGRRHRKHHQLWDEARSDSETMLTKSQAEEFLEEEAQSLEVRYGPRPRIDGAGMLEDISVVDGGKPDDDDPITQRCREFDSLQMLSATLQEEQERELSPEVEQERQVQRPDPAEPAKHAIHPDIRDFVSTGKLPAGSPACMPAFTALSGTSAADHINLTKLLPGGPLVTKDFARTVKSKSLDILDSYQRPVQWILTGPRHGDRTNNATIEYMIVISPYEANELLPAIKASTAVALHLYAPRPNLGFRALDKLDLYTLPVQPTSHIPRPLVVELNLFAGQLYVGSFTEYAEVCSFIGVSWQRGDVGDAARTINSAWRRFGNSSPVEFLRVLMMRIRRDCEGIEKTHMGRMLDNRIIGPEEF</sequence>
<proteinExistence type="predicted"/>
<dbReference type="EMBL" id="JANBVO010000063">
    <property type="protein sequence ID" value="KAJ9131810.1"/>
    <property type="molecule type" value="Genomic_DNA"/>
</dbReference>
<evidence type="ECO:0000259" key="10">
    <source>
        <dbReference type="Pfam" id="PF20255"/>
    </source>
</evidence>
<evidence type="ECO:0000256" key="6">
    <source>
        <dbReference type="ARBA" id="ARBA00022807"/>
    </source>
</evidence>
<dbReference type="InterPro" id="IPR022105">
    <property type="entry name" value="DUF3645"/>
</dbReference>
<feature type="domain" description="DUF3638" evidence="8">
    <location>
        <begin position="2030"/>
        <end position="2253"/>
    </location>
</feature>
<feature type="compositionally biased region" description="Basic and acidic residues" evidence="7">
    <location>
        <begin position="2858"/>
        <end position="2881"/>
    </location>
</feature>
<feature type="domain" description="DUF3645" evidence="9">
    <location>
        <begin position="2376"/>
        <end position="2410"/>
    </location>
</feature>
<evidence type="ECO:0000256" key="7">
    <source>
        <dbReference type="SAM" id="MobiDB-lite"/>
    </source>
</evidence>
<reference evidence="11" key="1">
    <citation type="submission" date="2022-07" db="EMBL/GenBank/DDBJ databases">
        <title>Fungi with potential for degradation of polypropylene.</title>
        <authorList>
            <person name="Gostincar C."/>
        </authorList>
    </citation>
    <scope>NUCLEOTIDE SEQUENCE</scope>
    <source>
        <strain evidence="11">EXF-13308</strain>
    </source>
</reference>
<dbReference type="InterPro" id="IPR051346">
    <property type="entry name" value="OTU_Deubiquitinase"/>
</dbReference>
<keyword evidence="6" id="KW-0788">Thiol protease</keyword>
<evidence type="ECO:0000256" key="3">
    <source>
        <dbReference type="ARBA" id="ARBA00022670"/>
    </source>
</evidence>
<dbReference type="InterPro" id="IPR046541">
    <property type="entry name" value="DUF6606"/>
</dbReference>
<dbReference type="Pfam" id="PF12340">
    <property type="entry name" value="DUF3638"/>
    <property type="match status" value="1"/>
</dbReference>
<evidence type="ECO:0000313" key="11">
    <source>
        <dbReference type="EMBL" id="KAJ9131810.1"/>
    </source>
</evidence>
<dbReference type="PANTHER" id="PTHR13367">
    <property type="entry name" value="UBIQUITIN THIOESTERASE"/>
    <property type="match status" value="1"/>
</dbReference>
<dbReference type="Pfam" id="PF20255">
    <property type="entry name" value="DUF6606"/>
    <property type="match status" value="1"/>
</dbReference>
<dbReference type="EC" id="3.4.19.12" evidence="2"/>
<keyword evidence="3" id="KW-0645">Protease</keyword>
<evidence type="ECO:0000256" key="4">
    <source>
        <dbReference type="ARBA" id="ARBA00022786"/>
    </source>
</evidence>
<evidence type="ECO:0000313" key="12">
    <source>
        <dbReference type="Proteomes" id="UP001174694"/>
    </source>
</evidence>
<organism evidence="11 12">
    <name type="scientific">Pleurostoma richardsiae</name>
    <dbReference type="NCBI Taxonomy" id="41990"/>
    <lineage>
        <taxon>Eukaryota</taxon>
        <taxon>Fungi</taxon>
        <taxon>Dikarya</taxon>
        <taxon>Ascomycota</taxon>
        <taxon>Pezizomycotina</taxon>
        <taxon>Sordariomycetes</taxon>
        <taxon>Sordariomycetidae</taxon>
        <taxon>Calosphaeriales</taxon>
        <taxon>Pleurostomataceae</taxon>
        <taxon>Pleurostoma</taxon>
    </lineage>
</organism>
<dbReference type="Proteomes" id="UP001174694">
    <property type="component" value="Unassembled WGS sequence"/>
</dbReference>
<comment type="caution">
    <text evidence="11">The sequence shown here is derived from an EMBL/GenBank/DDBJ whole genome shotgun (WGS) entry which is preliminary data.</text>
</comment>
<dbReference type="PANTHER" id="PTHR13367:SF34">
    <property type="match status" value="1"/>
</dbReference>
<evidence type="ECO:0000259" key="8">
    <source>
        <dbReference type="Pfam" id="PF12340"/>
    </source>
</evidence>
<evidence type="ECO:0000256" key="5">
    <source>
        <dbReference type="ARBA" id="ARBA00022801"/>
    </source>
</evidence>
<keyword evidence="4" id="KW-0833">Ubl conjugation pathway</keyword>
<dbReference type="Pfam" id="PF12359">
    <property type="entry name" value="DUF3645"/>
    <property type="match status" value="1"/>
</dbReference>
<dbReference type="GO" id="GO:0004843">
    <property type="term" value="F:cysteine-type deubiquitinase activity"/>
    <property type="evidence" value="ECO:0007669"/>
    <property type="project" value="UniProtKB-EC"/>
</dbReference>
<keyword evidence="5" id="KW-0378">Hydrolase</keyword>
<evidence type="ECO:0000256" key="2">
    <source>
        <dbReference type="ARBA" id="ARBA00012759"/>
    </source>
</evidence>
<dbReference type="GO" id="GO:0006508">
    <property type="term" value="P:proteolysis"/>
    <property type="evidence" value="ECO:0007669"/>
    <property type="project" value="UniProtKB-KW"/>
</dbReference>
<accession>A0AA38RH66</accession>
<feature type="region of interest" description="Disordered" evidence="7">
    <location>
        <begin position="2852"/>
        <end position="2881"/>
    </location>
</feature>
<protein>
    <recommendedName>
        <fullName evidence="2">ubiquitinyl hydrolase 1</fullName>
        <ecNumber evidence="2">3.4.19.12</ecNumber>
    </recommendedName>
</protein>
<dbReference type="InterPro" id="IPR022099">
    <property type="entry name" value="DUF3638"/>
</dbReference>
<evidence type="ECO:0000256" key="1">
    <source>
        <dbReference type="ARBA" id="ARBA00000707"/>
    </source>
</evidence>